<keyword evidence="7" id="KW-0378">Hydrolase</keyword>
<keyword evidence="3 5" id="KW-0663">Pyridoxal phosphate</keyword>
<dbReference type="GO" id="GO:0019148">
    <property type="term" value="F:D-cysteine desulfhydrase activity"/>
    <property type="evidence" value="ECO:0007669"/>
    <property type="project" value="TreeGrafter"/>
</dbReference>
<dbReference type="SUPFAM" id="SSF53686">
    <property type="entry name" value="Tryptophan synthase beta subunit-like PLP-dependent enzymes"/>
    <property type="match status" value="1"/>
</dbReference>
<dbReference type="Proteomes" id="UP000610746">
    <property type="component" value="Unassembled WGS sequence"/>
</dbReference>
<evidence type="ECO:0000256" key="3">
    <source>
        <dbReference type="ARBA" id="ARBA00022898"/>
    </source>
</evidence>
<comment type="caution">
    <text evidence="7">The sequence shown here is derived from an EMBL/GenBank/DDBJ whole genome shotgun (WGS) entry which is preliminary data.</text>
</comment>
<feature type="active site" description="Nucleophile" evidence="4">
    <location>
        <position position="66"/>
    </location>
</feature>
<dbReference type="GO" id="GO:0008660">
    <property type="term" value="F:1-aminocyclopropane-1-carboxylate deaminase activity"/>
    <property type="evidence" value="ECO:0007669"/>
    <property type="project" value="UniProtKB-EC"/>
</dbReference>
<accession>A0A8J8GAP6</accession>
<gene>
    <name evidence="7" type="ORF">HNQ03_002173</name>
</gene>
<comment type="similarity">
    <text evidence="2">Belongs to the ACC deaminase/D-cysteine desulfhydrase family.</text>
</comment>
<keyword evidence="8" id="KW-1185">Reference proteome</keyword>
<dbReference type="RefSeq" id="WP_173779667.1">
    <property type="nucleotide sequence ID" value="NZ_JABSNO010000016.1"/>
</dbReference>
<dbReference type="InterPro" id="IPR027278">
    <property type="entry name" value="ACCD_DCysDesulf"/>
</dbReference>
<dbReference type="AlphaFoldDB" id="A0A8J8GAP6"/>
<evidence type="ECO:0000259" key="6">
    <source>
        <dbReference type="Pfam" id="PF00291"/>
    </source>
</evidence>
<evidence type="ECO:0000313" key="7">
    <source>
        <dbReference type="EMBL" id="NRS93087.1"/>
    </source>
</evidence>
<proteinExistence type="inferred from homology"/>
<comment type="cofactor">
    <cofactor evidence="1">
        <name>pyridoxal 5'-phosphate</name>
        <dbReference type="ChEBI" id="CHEBI:597326"/>
    </cofactor>
</comment>
<dbReference type="EMBL" id="JABSNO010000016">
    <property type="protein sequence ID" value="NRS93087.1"/>
    <property type="molecule type" value="Genomic_DNA"/>
</dbReference>
<reference evidence="7" key="1">
    <citation type="submission" date="2020-05" db="EMBL/GenBank/DDBJ databases">
        <title>Genomic Encyclopedia of Type Strains, Phase IV (KMG-V): Genome sequencing to study the core and pangenomes of soil and plant-associated prokaryotes.</title>
        <authorList>
            <person name="Whitman W."/>
        </authorList>
    </citation>
    <scope>NUCLEOTIDE SEQUENCE</scope>
    <source>
        <strain evidence="7">16F</strain>
    </source>
</reference>
<evidence type="ECO:0000256" key="2">
    <source>
        <dbReference type="ARBA" id="ARBA00008639"/>
    </source>
</evidence>
<evidence type="ECO:0000256" key="1">
    <source>
        <dbReference type="ARBA" id="ARBA00001933"/>
    </source>
</evidence>
<dbReference type="Gene3D" id="3.40.50.1100">
    <property type="match status" value="2"/>
</dbReference>
<evidence type="ECO:0000256" key="4">
    <source>
        <dbReference type="PIRSR" id="PIRSR006278-1"/>
    </source>
</evidence>
<sequence>MKFPQNSAPLIHLYSRNGVQVHMKREDLVHPEISGNKFWKLFYTIQNYQNEKKEKPLIITFGGAFSNHIAAVAKVGQLENIPTLGIIRGDELEKNWQKNPTLKLAHENGMNFRFVNRETYRNKESLSEKLLAEFPQSCIIPEGGTNDFAVKGIQHMLNFETEQFDYLCSAVGTGGTLAGISKFCKENQQVLGFSVVKDLEQKKLISQLSGKRNFELVDATFGGYGKINEDLIYFINSFKKEFKIQLDAIYTGKMMQKLQMMIDENYFPQNTKIVAFHTGGLQGNFGVNLQLTKKKKVLLNLEH</sequence>
<feature type="domain" description="Tryptophan synthase beta chain-like PALP" evidence="6">
    <location>
        <begin position="9"/>
        <end position="279"/>
    </location>
</feature>
<feature type="modified residue" description="N6-(pyridoxal phosphate)lysine" evidence="5">
    <location>
        <position position="37"/>
    </location>
</feature>
<dbReference type="EC" id="3.5.99.7" evidence="7"/>
<evidence type="ECO:0000256" key="5">
    <source>
        <dbReference type="PIRSR" id="PIRSR006278-2"/>
    </source>
</evidence>
<name>A0A8J8GAP6_9FLAO</name>
<organism evidence="7 8">
    <name type="scientific">Frigoriflavimonas asaccharolytica</name>
    <dbReference type="NCBI Taxonomy" id="2735899"/>
    <lineage>
        <taxon>Bacteria</taxon>
        <taxon>Pseudomonadati</taxon>
        <taxon>Bacteroidota</taxon>
        <taxon>Flavobacteriia</taxon>
        <taxon>Flavobacteriales</taxon>
        <taxon>Weeksellaceae</taxon>
        <taxon>Frigoriflavimonas</taxon>
    </lineage>
</organism>
<dbReference type="Pfam" id="PF00291">
    <property type="entry name" value="PALP"/>
    <property type="match status" value="1"/>
</dbReference>
<protein>
    <submittedName>
        <fullName evidence="7">1-aminocyclopropane-1-carboxylate deaminase</fullName>
        <ecNumber evidence="7">3.5.99.7</ecNumber>
    </submittedName>
</protein>
<dbReference type="InterPro" id="IPR036052">
    <property type="entry name" value="TrpB-like_PALP_sf"/>
</dbReference>
<dbReference type="InterPro" id="IPR001926">
    <property type="entry name" value="TrpB-like_PALP"/>
</dbReference>
<dbReference type="PANTHER" id="PTHR43780">
    <property type="entry name" value="1-AMINOCYCLOPROPANE-1-CARBOXYLATE DEAMINASE-RELATED"/>
    <property type="match status" value="1"/>
</dbReference>
<dbReference type="PANTHER" id="PTHR43780:SF2">
    <property type="entry name" value="1-AMINOCYCLOPROPANE-1-CARBOXYLATE DEAMINASE-RELATED"/>
    <property type="match status" value="1"/>
</dbReference>
<evidence type="ECO:0000313" key="8">
    <source>
        <dbReference type="Proteomes" id="UP000610746"/>
    </source>
</evidence>
<dbReference type="PIRSF" id="PIRSF006278">
    <property type="entry name" value="ACCD_DCysDesulf"/>
    <property type="match status" value="1"/>
</dbReference>